<accession>A0A919PXI9</accession>
<dbReference type="RefSeq" id="WP_203853824.1">
    <property type="nucleotide sequence ID" value="NZ_BAAAVW010000038.1"/>
</dbReference>
<organism evidence="1 2">
    <name type="scientific">Dactylosporangium siamense</name>
    <dbReference type="NCBI Taxonomy" id="685454"/>
    <lineage>
        <taxon>Bacteria</taxon>
        <taxon>Bacillati</taxon>
        <taxon>Actinomycetota</taxon>
        <taxon>Actinomycetes</taxon>
        <taxon>Micromonosporales</taxon>
        <taxon>Micromonosporaceae</taxon>
        <taxon>Dactylosporangium</taxon>
    </lineage>
</organism>
<keyword evidence="2" id="KW-1185">Reference proteome</keyword>
<name>A0A919PXI9_9ACTN</name>
<protein>
    <submittedName>
        <fullName evidence="1">Uncharacterized protein</fullName>
    </submittedName>
</protein>
<gene>
    <name evidence="1" type="ORF">Dsi01nite_102720</name>
</gene>
<dbReference type="Proteomes" id="UP000660611">
    <property type="component" value="Unassembled WGS sequence"/>
</dbReference>
<evidence type="ECO:0000313" key="1">
    <source>
        <dbReference type="EMBL" id="GIG52231.1"/>
    </source>
</evidence>
<dbReference type="EMBL" id="BONQ01000172">
    <property type="protein sequence ID" value="GIG52231.1"/>
    <property type="molecule type" value="Genomic_DNA"/>
</dbReference>
<comment type="caution">
    <text evidence="1">The sequence shown here is derived from an EMBL/GenBank/DDBJ whole genome shotgun (WGS) entry which is preliminary data.</text>
</comment>
<reference evidence="1" key="1">
    <citation type="submission" date="2021-01" db="EMBL/GenBank/DDBJ databases">
        <title>Whole genome shotgun sequence of Dactylosporangium siamense NBRC 106093.</title>
        <authorList>
            <person name="Komaki H."/>
            <person name="Tamura T."/>
        </authorList>
    </citation>
    <scope>NUCLEOTIDE SEQUENCE</scope>
    <source>
        <strain evidence="1">NBRC 106093</strain>
    </source>
</reference>
<dbReference type="AlphaFoldDB" id="A0A919PXI9"/>
<evidence type="ECO:0000313" key="2">
    <source>
        <dbReference type="Proteomes" id="UP000660611"/>
    </source>
</evidence>
<sequence length="180" mass="19809">MSLWPVLPERDREQWNYVPTVGVGPLRFGMTGDEAVAALDGFTGYVPPPDSRARDQNGLFRRHGDPAYETALYLYFDQPDGLYCVVPDARYGPQVILDGMRLVGQPPSQWEADLTGYLGARGMPLRYSPGGDAGSDELGIITSVQRAGDVVLTRPVLLVQRAWAYTLWDMVPAGEGDIYS</sequence>
<proteinExistence type="predicted"/>